<keyword evidence="3" id="KW-1185">Reference proteome</keyword>
<reference evidence="2" key="1">
    <citation type="journal article" date="2017" name="Nature">
        <title>The sunflower genome provides insights into oil metabolism, flowering and Asterid evolution.</title>
        <authorList>
            <person name="Badouin H."/>
            <person name="Gouzy J."/>
            <person name="Grassa C.J."/>
            <person name="Murat F."/>
            <person name="Staton S.E."/>
            <person name="Cottret L."/>
            <person name="Lelandais-Briere C."/>
            <person name="Owens G.L."/>
            <person name="Carrere S."/>
            <person name="Mayjonade B."/>
            <person name="Legrand L."/>
            <person name="Gill N."/>
            <person name="Kane N.C."/>
            <person name="Bowers J.E."/>
            <person name="Hubner S."/>
            <person name="Bellec A."/>
            <person name="Berard A."/>
            <person name="Berges H."/>
            <person name="Blanchet N."/>
            <person name="Boniface M.C."/>
            <person name="Brunel D."/>
            <person name="Catrice O."/>
            <person name="Chaidir N."/>
            <person name="Claudel C."/>
            <person name="Donnadieu C."/>
            <person name="Faraut T."/>
            <person name="Fievet G."/>
            <person name="Helmstetter N."/>
            <person name="King M."/>
            <person name="Knapp S.J."/>
            <person name="Lai Z."/>
            <person name="Le Paslier M.C."/>
            <person name="Lippi Y."/>
            <person name="Lorenzon L."/>
            <person name="Mandel J.R."/>
            <person name="Marage G."/>
            <person name="Marchand G."/>
            <person name="Marquand E."/>
            <person name="Bret-Mestries E."/>
            <person name="Morien E."/>
            <person name="Nambeesan S."/>
            <person name="Nguyen T."/>
            <person name="Pegot-Espagnet P."/>
            <person name="Pouilly N."/>
            <person name="Raftis F."/>
            <person name="Sallet E."/>
            <person name="Schiex T."/>
            <person name="Thomas J."/>
            <person name="Vandecasteele C."/>
            <person name="Vares D."/>
            <person name="Vear F."/>
            <person name="Vautrin S."/>
            <person name="Crespi M."/>
            <person name="Mangin B."/>
            <person name="Burke J.M."/>
            <person name="Salse J."/>
            <person name="Munos S."/>
            <person name="Vincourt P."/>
            <person name="Rieseberg L.H."/>
            <person name="Langlade N.B."/>
        </authorList>
    </citation>
    <scope>NUCLEOTIDE SEQUENCE</scope>
    <source>
        <tissue evidence="2">Leaves</tissue>
    </source>
</reference>
<sequence>MVHKVDSFLRRHIGLCLRIIKSRPTLFSFCILNIVWLYLERLFGYVR</sequence>
<proteinExistence type="predicted"/>
<dbReference type="Gramene" id="mRNA:HanXRQr2_Chr06g0277201">
    <property type="protein sequence ID" value="mRNA:HanXRQr2_Chr06g0277201"/>
    <property type="gene ID" value="HanXRQr2_Chr06g0277201"/>
</dbReference>
<dbReference type="Proteomes" id="UP000215914">
    <property type="component" value="Unassembled WGS sequence"/>
</dbReference>
<comment type="caution">
    <text evidence="2">The sequence shown here is derived from an EMBL/GenBank/DDBJ whole genome shotgun (WGS) entry which is preliminary data.</text>
</comment>
<evidence type="ECO:0000313" key="3">
    <source>
        <dbReference type="Proteomes" id="UP000215914"/>
    </source>
</evidence>
<feature type="transmembrane region" description="Helical" evidence="1">
    <location>
        <begin position="20"/>
        <end position="39"/>
    </location>
</feature>
<dbReference type="AlphaFoldDB" id="A0A9K3IVV3"/>
<evidence type="ECO:0000313" key="2">
    <source>
        <dbReference type="EMBL" id="KAF5803928.1"/>
    </source>
</evidence>
<protein>
    <submittedName>
        <fullName evidence="2">Uncharacterized protein</fullName>
    </submittedName>
</protein>
<name>A0A9K3IVV3_HELAN</name>
<organism evidence="2 3">
    <name type="scientific">Helianthus annuus</name>
    <name type="common">Common sunflower</name>
    <dbReference type="NCBI Taxonomy" id="4232"/>
    <lineage>
        <taxon>Eukaryota</taxon>
        <taxon>Viridiplantae</taxon>
        <taxon>Streptophyta</taxon>
        <taxon>Embryophyta</taxon>
        <taxon>Tracheophyta</taxon>
        <taxon>Spermatophyta</taxon>
        <taxon>Magnoliopsida</taxon>
        <taxon>eudicotyledons</taxon>
        <taxon>Gunneridae</taxon>
        <taxon>Pentapetalae</taxon>
        <taxon>asterids</taxon>
        <taxon>campanulids</taxon>
        <taxon>Asterales</taxon>
        <taxon>Asteraceae</taxon>
        <taxon>Asteroideae</taxon>
        <taxon>Heliantheae alliance</taxon>
        <taxon>Heliantheae</taxon>
        <taxon>Helianthus</taxon>
    </lineage>
</organism>
<keyword evidence="1" id="KW-0812">Transmembrane</keyword>
<keyword evidence="1" id="KW-1133">Transmembrane helix</keyword>
<reference evidence="2" key="2">
    <citation type="submission" date="2020-06" db="EMBL/GenBank/DDBJ databases">
        <title>Helianthus annuus Genome sequencing and assembly Release 2.</title>
        <authorList>
            <person name="Gouzy J."/>
            <person name="Langlade N."/>
            <person name="Munos S."/>
        </authorList>
    </citation>
    <scope>NUCLEOTIDE SEQUENCE</scope>
    <source>
        <tissue evidence="2">Leaves</tissue>
    </source>
</reference>
<keyword evidence="1" id="KW-0472">Membrane</keyword>
<gene>
    <name evidence="2" type="ORF">HanXRQr2_Chr06g0277201</name>
</gene>
<accession>A0A9K3IVV3</accession>
<evidence type="ECO:0000256" key="1">
    <source>
        <dbReference type="SAM" id="Phobius"/>
    </source>
</evidence>
<dbReference type="EMBL" id="MNCJ02000321">
    <property type="protein sequence ID" value="KAF5803928.1"/>
    <property type="molecule type" value="Genomic_DNA"/>
</dbReference>